<evidence type="ECO:0000259" key="3">
    <source>
        <dbReference type="Pfam" id="PF19803"/>
    </source>
</evidence>
<reference evidence="5" key="1">
    <citation type="journal article" date="2019" name="Int. J. Syst. Evol. Microbiol.">
        <title>The Global Catalogue of Microorganisms (GCM) 10K type strain sequencing project: providing services to taxonomists for standard genome sequencing and annotation.</title>
        <authorList>
            <consortium name="The Broad Institute Genomics Platform"/>
            <consortium name="The Broad Institute Genome Sequencing Center for Infectious Disease"/>
            <person name="Wu L."/>
            <person name="Ma J."/>
        </authorList>
    </citation>
    <scope>NUCLEOTIDE SEQUENCE [LARGE SCALE GENOMIC DNA]</scope>
    <source>
        <strain evidence="5">JCM 3115</strain>
    </source>
</reference>
<evidence type="ECO:0000313" key="4">
    <source>
        <dbReference type="EMBL" id="GGP88888.1"/>
    </source>
</evidence>
<name>A0ABQ2QQR4_9ACTN</name>
<gene>
    <name evidence="4" type="ORF">GCM10010140_18350</name>
</gene>
<accession>A0ABQ2QQR4</accession>
<dbReference type="InterPro" id="IPR046253">
    <property type="entry name" value="DUF6286"/>
</dbReference>
<comment type="caution">
    <text evidence="4">The sequence shown here is derived from an EMBL/GenBank/DDBJ whole genome shotgun (WGS) entry which is preliminary data.</text>
</comment>
<evidence type="ECO:0000313" key="5">
    <source>
        <dbReference type="Proteomes" id="UP000611554"/>
    </source>
</evidence>
<keyword evidence="5" id="KW-1185">Reference proteome</keyword>
<sequence length="239" mass="24765">MGGGKVSRQGDPKIMKMAGRGPRGGLRPVKPGGVTSSLQETAAGVGGTTAEEQQHAARRRAVRLFRPARSPAGVVVALMTSTALSAAAGVTVGMVTDHPLGRVPYRRIAAGPGAAAWSDPAVILISLGAIMAGAVLLTLALLPGRTRLVPLETSDPRLYIGLTRSALRRTLRAAAESVDEVTGARVRLGARDIEITVVSGAERTGPLLRQVGTVVGDRLAGLGAISEGEIVVRLRRRRL</sequence>
<protein>
    <recommendedName>
        <fullName evidence="3">DUF6286 domain-containing protein</fullName>
    </recommendedName>
</protein>
<feature type="transmembrane region" description="Helical" evidence="2">
    <location>
        <begin position="72"/>
        <end position="95"/>
    </location>
</feature>
<dbReference type="Proteomes" id="UP000611554">
    <property type="component" value="Unassembled WGS sequence"/>
</dbReference>
<feature type="domain" description="DUF6286" evidence="3">
    <location>
        <begin position="132"/>
        <end position="235"/>
    </location>
</feature>
<keyword evidence="2" id="KW-0472">Membrane</keyword>
<evidence type="ECO:0000256" key="1">
    <source>
        <dbReference type="SAM" id="MobiDB-lite"/>
    </source>
</evidence>
<feature type="region of interest" description="Disordered" evidence="1">
    <location>
        <begin position="1"/>
        <end position="31"/>
    </location>
</feature>
<dbReference type="Pfam" id="PF19803">
    <property type="entry name" value="DUF6286"/>
    <property type="match status" value="1"/>
</dbReference>
<keyword evidence="2" id="KW-1133">Transmembrane helix</keyword>
<organism evidence="4 5">
    <name type="scientific">Streptosporangium pseudovulgare</name>
    <dbReference type="NCBI Taxonomy" id="35765"/>
    <lineage>
        <taxon>Bacteria</taxon>
        <taxon>Bacillati</taxon>
        <taxon>Actinomycetota</taxon>
        <taxon>Actinomycetes</taxon>
        <taxon>Streptosporangiales</taxon>
        <taxon>Streptosporangiaceae</taxon>
        <taxon>Streptosporangium</taxon>
    </lineage>
</organism>
<evidence type="ECO:0000256" key="2">
    <source>
        <dbReference type="SAM" id="Phobius"/>
    </source>
</evidence>
<proteinExistence type="predicted"/>
<dbReference type="EMBL" id="BMQJ01000003">
    <property type="protein sequence ID" value="GGP88888.1"/>
    <property type="molecule type" value="Genomic_DNA"/>
</dbReference>
<keyword evidence="2" id="KW-0812">Transmembrane</keyword>
<feature type="transmembrane region" description="Helical" evidence="2">
    <location>
        <begin position="121"/>
        <end position="142"/>
    </location>
</feature>